<organism evidence="2 3">
    <name type="scientific">Herbihabitans rhizosphaerae</name>
    <dbReference type="NCBI Taxonomy" id="1872711"/>
    <lineage>
        <taxon>Bacteria</taxon>
        <taxon>Bacillati</taxon>
        <taxon>Actinomycetota</taxon>
        <taxon>Actinomycetes</taxon>
        <taxon>Pseudonocardiales</taxon>
        <taxon>Pseudonocardiaceae</taxon>
        <taxon>Herbihabitans</taxon>
    </lineage>
</organism>
<evidence type="ECO:0000313" key="3">
    <source>
        <dbReference type="Proteomes" id="UP000294257"/>
    </source>
</evidence>
<dbReference type="OrthoDB" id="4307453at2"/>
<accession>A0A4Q7L639</accession>
<dbReference type="Gene3D" id="1.10.10.10">
    <property type="entry name" value="Winged helix-like DNA-binding domain superfamily/Winged helix DNA-binding domain"/>
    <property type="match status" value="2"/>
</dbReference>
<dbReference type="GO" id="GO:0003677">
    <property type="term" value="F:DNA binding"/>
    <property type="evidence" value="ECO:0007669"/>
    <property type="project" value="InterPro"/>
</dbReference>
<dbReference type="InterPro" id="IPR051797">
    <property type="entry name" value="TrmB-like"/>
</dbReference>
<proteinExistence type="predicted"/>
<dbReference type="InterPro" id="IPR000792">
    <property type="entry name" value="Tscrpt_reg_LuxR_C"/>
</dbReference>
<dbReference type="Gene3D" id="3.30.870.10">
    <property type="entry name" value="Endonuclease Chain A"/>
    <property type="match status" value="1"/>
</dbReference>
<protein>
    <submittedName>
        <fullName evidence="2">Sugar-specific transcriptional regulator TrmB</fullName>
    </submittedName>
</protein>
<dbReference type="PANTHER" id="PTHR34293:SF1">
    <property type="entry name" value="HTH-TYPE TRANSCRIPTIONAL REGULATOR TRMBL2"/>
    <property type="match status" value="1"/>
</dbReference>
<dbReference type="SUPFAM" id="SSF46894">
    <property type="entry name" value="C-terminal effector domain of the bipartite response regulators"/>
    <property type="match status" value="1"/>
</dbReference>
<dbReference type="EMBL" id="SGWQ01000001">
    <property type="protein sequence ID" value="RZS44310.1"/>
    <property type="molecule type" value="Genomic_DNA"/>
</dbReference>
<dbReference type="Proteomes" id="UP000294257">
    <property type="component" value="Unassembled WGS sequence"/>
</dbReference>
<evidence type="ECO:0000313" key="2">
    <source>
        <dbReference type="EMBL" id="RZS44310.1"/>
    </source>
</evidence>
<sequence length="332" mass="36751">MALTDLGFTKQQELAYRALVDDPTMSLADVAGLIGCGRNTAREILDGLVELGVAKVARDGDLGVALAHPVSALGDLIERREDELLRMHRRVGDTRAEVAELGMRFAGRAGLVADPDSGIERVTDLEVLRERLEELAFFTRSTVYAVQPGGALSEEMLNASRPLDLRALRRGVDMRIIYNTTFLADQYCRDYLRDIVAAGAAVRITDDSLDRMIIMDKRVVVVPIDPDRSHLGGQIVRQPGLVMGFMRLFDQLWDAARPLPWADEEDERAFVPTDEDRQVLALLASGSTDETAARAAGISVRHLRRRVAKLMERLDAGSRFEAGVEATRRGWI</sequence>
<dbReference type="RefSeq" id="WP_130342010.1">
    <property type="nucleotide sequence ID" value="NZ_SGWQ01000001.1"/>
</dbReference>
<dbReference type="SUPFAM" id="SSF56024">
    <property type="entry name" value="Phospholipase D/nuclease"/>
    <property type="match status" value="1"/>
</dbReference>
<gene>
    <name evidence="2" type="ORF">EV193_101185</name>
</gene>
<keyword evidence="3" id="KW-1185">Reference proteome</keyword>
<dbReference type="PANTHER" id="PTHR34293">
    <property type="entry name" value="HTH-TYPE TRANSCRIPTIONAL REGULATOR TRMBL2"/>
    <property type="match status" value="1"/>
</dbReference>
<dbReference type="InterPro" id="IPR036390">
    <property type="entry name" value="WH_DNA-bd_sf"/>
</dbReference>
<comment type="caution">
    <text evidence="2">The sequence shown here is derived from an EMBL/GenBank/DDBJ whole genome shotgun (WGS) entry which is preliminary data.</text>
</comment>
<dbReference type="SUPFAM" id="SSF46785">
    <property type="entry name" value="Winged helix' DNA-binding domain"/>
    <property type="match status" value="1"/>
</dbReference>
<dbReference type="SMART" id="SM00421">
    <property type="entry name" value="HTH_LUXR"/>
    <property type="match status" value="1"/>
</dbReference>
<dbReference type="InterPro" id="IPR036388">
    <property type="entry name" value="WH-like_DNA-bd_sf"/>
</dbReference>
<feature type="domain" description="HTH luxR-type" evidence="1">
    <location>
        <begin position="269"/>
        <end position="326"/>
    </location>
</feature>
<dbReference type="AlphaFoldDB" id="A0A4Q7L639"/>
<dbReference type="InterPro" id="IPR016032">
    <property type="entry name" value="Sig_transdc_resp-reg_C-effctor"/>
</dbReference>
<reference evidence="2 3" key="1">
    <citation type="submission" date="2019-02" db="EMBL/GenBank/DDBJ databases">
        <title>Genomic Encyclopedia of Type Strains, Phase IV (KMG-IV): sequencing the most valuable type-strain genomes for metagenomic binning, comparative biology and taxonomic classification.</title>
        <authorList>
            <person name="Goeker M."/>
        </authorList>
    </citation>
    <scope>NUCLEOTIDE SEQUENCE [LARGE SCALE GENOMIC DNA]</scope>
    <source>
        <strain evidence="2 3">DSM 101727</strain>
    </source>
</reference>
<name>A0A4Q7L639_9PSEU</name>
<evidence type="ECO:0000259" key="1">
    <source>
        <dbReference type="SMART" id="SM00421"/>
    </source>
</evidence>
<dbReference type="GO" id="GO:0006355">
    <property type="term" value="P:regulation of DNA-templated transcription"/>
    <property type="evidence" value="ECO:0007669"/>
    <property type="project" value="InterPro"/>
</dbReference>